<dbReference type="Proteomes" id="UP000054324">
    <property type="component" value="Unassembled WGS sequence"/>
</dbReference>
<protein>
    <submittedName>
        <fullName evidence="1">Uncharacterized protein</fullName>
    </submittedName>
</protein>
<reference evidence="1 2" key="1">
    <citation type="submission" date="2013-11" db="EMBL/GenBank/DDBJ databases">
        <title>Opisthorchis viverrini - life in the bile duct.</title>
        <authorList>
            <person name="Young N.D."/>
            <person name="Nagarajan N."/>
            <person name="Lin S.J."/>
            <person name="Korhonen P.K."/>
            <person name="Jex A.R."/>
            <person name="Hall R.S."/>
            <person name="Safavi-Hemami H."/>
            <person name="Kaewkong W."/>
            <person name="Bertrand D."/>
            <person name="Gao S."/>
            <person name="Seet Q."/>
            <person name="Wongkham S."/>
            <person name="Teh B.T."/>
            <person name="Wongkham C."/>
            <person name="Intapan P.M."/>
            <person name="Maleewong W."/>
            <person name="Yang X."/>
            <person name="Hu M."/>
            <person name="Wang Z."/>
            <person name="Hofmann A."/>
            <person name="Sternberg P.W."/>
            <person name="Tan P."/>
            <person name="Wang J."/>
            <person name="Gasser R.B."/>
        </authorList>
    </citation>
    <scope>NUCLEOTIDE SEQUENCE [LARGE SCALE GENOMIC DNA]</scope>
</reference>
<dbReference type="GeneID" id="20322084"/>
<keyword evidence="2" id="KW-1185">Reference proteome</keyword>
<organism evidence="1 2">
    <name type="scientific">Opisthorchis viverrini</name>
    <name type="common">Southeast Asian liver fluke</name>
    <dbReference type="NCBI Taxonomy" id="6198"/>
    <lineage>
        <taxon>Eukaryota</taxon>
        <taxon>Metazoa</taxon>
        <taxon>Spiralia</taxon>
        <taxon>Lophotrochozoa</taxon>
        <taxon>Platyhelminthes</taxon>
        <taxon>Trematoda</taxon>
        <taxon>Digenea</taxon>
        <taxon>Opisthorchiida</taxon>
        <taxon>Opisthorchiata</taxon>
        <taxon>Opisthorchiidae</taxon>
        <taxon>Opisthorchis</taxon>
    </lineage>
</organism>
<gene>
    <name evidence="1" type="ORF">T265_07905</name>
</gene>
<evidence type="ECO:0000313" key="2">
    <source>
        <dbReference type="Proteomes" id="UP000054324"/>
    </source>
</evidence>
<dbReference type="AlphaFoldDB" id="A0A075AA40"/>
<proteinExistence type="predicted"/>
<dbReference type="EMBL" id="KL596810">
    <property type="protein sequence ID" value="KER24429.1"/>
    <property type="molecule type" value="Genomic_DNA"/>
</dbReference>
<sequence length="188" mass="21185">MNLIPNVCICLELKTTIIGLGKWITSSELNCETLFRSTYDMYAEDITFVFVSSDCKKCLEGHILINSEHPGMCSSRFWSPAAETRYLIHDVAFVAGHTSVLTVDFHKFSMVSMLVLSNSRSTAEMCNCEPYSLSQHIPSHDRAVGYRTASYISANFQTGRNNYEARTSVLPKARRHSELTEDTARLQV</sequence>
<name>A0A075AA40_OPIVI</name>
<dbReference type="RefSeq" id="XP_009171826.1">
    <property type="nucleotide sequence ID" value="XM_009173562.1"/>
</dbReference>
<evidence type="ECO:0000313" key="1">
    <source>
        <dbReference type="EMBL" id="KER24429.1"/>
    </source>
</evidence>
<dbReference type="CTD" id="20322084"/>
<dbReference type="KEGG" id="ovi:T265_07905"/>
<accession>A0A075AA40</accession>